<name>A0ACC0C6F1_CATRO</name>
<gene>
    <name evidence="1" type="ORF">M9H77_01723</name>
</gene>
<comment type="caution">
    <text evidence="1">The sequence shown here is derived from an EMBL/GenBank/DDBJ whole genome shotgun (WGS) entry which is preliminary data.</text>
</comment>
<dbReference type="Proteomes" id="UP001060085">
    <property type="component" value="Linkage Group LG01"/>
</dbReference>
<evidence type="ECO:0000313" key="1">
    <source>
        <dbReference type="EMBL" id="KAI5680496.1"/>
    </source>
</evidence>
<protein>
    <submittedName>
        <fullName evidence="1">Uncharacterized protein</fullName>
    </submittedName>
</protein>
<reference evidence="2" key="1">
    <citation type="journal article" date="2023" name="Nat. Plants">
        <title>Single-cell RNA sequencing provides a high-resolution roadmap for understanding the multicellular compartmentation of specialized metabolism.</title>
        <authorList>
            <person name="Sun S."/>
            <person name="Shen X."/>
            <person name="Li Y."/>
            <person name="Li Y."/>
            <person name="Wang S."/>
            <person name="Li R."/>
            <person name="Zhang H."/>
            <person name="Shen G."/>
            <person name="Guo B."/>
            <person name="Wei J."/>
            <person name="Xu J."/>
            <person name="St-Pierre B."/>
            <person name="Chen S."/>
            <person name="Sun C."/>
        </authorList>
    </citation>
    <scope>NUCLEOTIDE SEQUENCE [LARGE SCALE GENOMIC DNA]</scope>
</reference>
<accession>A0ACC0C6F1</accession>
<evidence type="ECO:0000313" key="2">
    <source>
        <dbReference type="Proteomes" id="UP001060085"/>
    </source>
</evidence>
<organism evidence="1 2">
    <name type="scientific">Catharanthus roseus</name>
    <name type="common">Madagascar periwinkle</name>
    <name type="synonym">Vinca rosea</name>
    <dbReference type="NCBI Taxonomy" id="4058"/>
    <lineage>
        <taxon>Eukaryota</taxon>
        <taxon>Viridiplantae</taxon>
        <taxon>Streptophyta</taxon>
        <taxon>Embryophyta</taxon>
        <taxon>Tracheophyta</taxon>
        <taxon>Spermatophyta</taxon>
        <taxon>Magnoliopsida</taxon>
        <taxon>eudicotyledons</taxon>
        <taxon>Gunneridae</taxon>
        <taxon>Pentapetalae</taxon>
        <taxon>asterids</taxon>
        <taxon>lamiids</taxon>
        <taxon>Gentianales</taxon>
        <taxon>Apocynaceae</taxon>
        <taxon>Rauvolfioideae</taxon>
        <taxon>Vinceae</taxon>
        <taxon>Catharanthinae</taxon>
        <taxon>Catharanthus</taxon>
    </lineage>
</organism>
<sequence length="1169" mass="131009">MVKMAVDSPSSSPVTITVSASGTCHGIALTSPIRRHSLSNNPNSPLSGRRASSGGSGNRQQASAASGGRYLSFSKDSNEEFVAYTVHIPQTPDNRILTESSDSPLEGSKSRGNGNPSSGFMKDTIFTGGYNSVTRARVKKSSEEVEILNSKSKKNCEIEGCDEKALDRNSKFQCECGFRICKDCYIDCIANGTGSCPGCKEPCKGDVIEEENYESISKGTRFGKNFSMVQSFKNPNQDFDHSQWLFETKGTYGYGNAVWPRDGHTFGKGIDRNENPPDFTDRRNKPLTRKIGISAAIISPYRLLMVLRLGALACFLTWRVSHPNHEAMWLWIMSVICEFWFALSWLLDQLPKLCPVKRVTDLSVLKQRFESSDLNLRNPKGLSDLPGIDIFVSTADPDKEPPLVTANTILSILAVDYPVEKIACYLSDDGGSLVTFEALAEAASFAKIWVPFCRKHNIEPRNPEAYFGQKSDPLKNKVKLDFVRDRRRVKREYDEFKVRINALPESIRRRSDAYNAQEELRARKKEIEHGDNLAESSCNKIPKATWMSDGSHWPGTWSSSHEGHSKGDHEGIIQMMLMPPNPEPVFGNEADEENFIDSLDVDIRMPMLVYVSREKRPGFDHNKKAGAMNALVRASAIMSNGAFILNLDCDHYIYNSLALREGMCFMLDRGGDRICYVQFPQRFEGIDPNDRYANHNTVFFDVSMRALDGLQGPMYVGTGCIFRRIALYGFSPPRATEHHGWFGRRKLRILLRKKSKEPPKNPDDLETLLPIMGDDQDGCDGINRSLLSKQFGNSTSLIDSIAVAEFGGRLLHELRGKGCLGRPAGSLAVQREPLDASALAEAVSVVTCFYEDKTEWGKRVGWIYGSVTEDVVTGYRMHNRGWRSIYCVTKRDAFRGTAPINLTDRLNQVLRWATGSVEIFFSRNNALFASPRMKFLQRIAYFNVGMYPFTSIFLLVYCLLPALSLFSGKFIVQSLNVTFLVFLLAITITLCMLAMLEIKWSGITLHDWWRNEQFWLIGGTSAHPAAVIQGLLKVIAGIEISFTLTSKSSAPEEEEDEFAELYEFRWTTLMIPPITIIFLNMIAIIVAVSRTMYSPFPQWSKLLGGVFFSMWVLSHLYPFAKGLMGRRGKIPTIVYLWSGLICIVLSLIAVVIYPPSGTTQGAHLSFDFP</sequence>
<dbReference type="EMBL" id="CM044701">
    <property type="protein sequence ID" value="KAI5680496.1"/>
    <property type="molecule type" value="Genomic_DNA"/>
</dbReference>
<proteinExistence type="predicted"/>
<keyword evidence="2" id="KW-1185">Reference proteome</keyword>